<dbReference type="InterPro" id="IPR005224">
    <property type="entry name" value="SfsA"/>
</dbReference>
<evidence type="ECO:0000259" key="3">
    <source>
        <dbReference type="Pfam" id="PF17746"/>
    </source>
</evidence>
<evidence type="ECO:0000313" key="4">
    <source>
        <dbReference type="EMBL" id="RTR40194.1"/>
    </source>
</evidence>
<dbReference type="InterPro" id="IPR041465">
    <property type="entry name" value="SfsA_N"/>
</dbReference>
<dbReference type="Gene3D" id="3.40.1350.60">
    <property type="match status" value="1"/>
</dbReference>
<accession>A0A3S0KCD2</accession>
<feature type="domain" description="Sugar fermentation stimulation protein C-terminal" evidence="2">
    <location>
        <begin position="84"/>
        <end position="240"/>
    </location>
</feature>
<dbReference type="EMBL" id="RXNU01000002">
    <property type="protein sequence ID" value="RTR40194.1"/>
    <property type="molecule type" value="Genomic_DNA"/>
</dbReference>
<dbReference type="HAMAP" id="MF_00095">
    <property type="entry name" value="SfsA"/>
    <property type="match status" value="1"/>
</dbReference>
<dbReference type="PANTHER" id="PTHR30545">
    <property type="entry name" value="SUGAR FERMENTATION STIMULATION PROTEIN A"/>
    <property type="match status" value="1"/>
</dbReference>
<dbReference type="Gene3D" id="2.40.50.580">
    <property type="match status" value="1"/>
</dbReference>
<dbReference type="GO" id="GO:0003677">
    <property type="term" value="F:DNA binding"/>
    <property type="evidence" value="ECO:0007669"/>
    <property type="project" value="InterPro"/>
</dbReference>
<dbReference type="AlphaFoldDB" id="A0A3S0KCD2"/>
<evidence type="ECO:0000256" key="1">
    <source>
        <dbReference type="HAMAP-Rule" id="MF_00095"/>
    </source>
</evidence>
<dbReference type="FunFam" id="2.40.50.580:FF:000001">
    <property type="entry name" value="Sugar fermentation stimulation protein A"/>
    <property type="match status" value="1"/>
</dbReference>
<gene>
    <name evidence="1 4" type="primary">sfsA</name>
    <name evidence="4" type="ORF">EKG38_05600</name>
</gene>
<keyword evidence="5" id="KW-1185">Reference proteome</keyword>
<feature type="domain" description="SfsA N-terminal OB" evidence="3">
    <location>
        <begin position="13"/>
        <end position="80"/>
    </location>
</feature>
<comment type="caution">
    <text evidence="4">The sequence shown here is derived from an EMBL/GenBank/DDBJ whole genome shotgun (WGS) entry which is preliminary data.</text>
</comment>
<proteinExistence type="inferred from homology"/>
<dbReference type="RefSeq" id="WP_126519262.1">
    <property type="nucleotide sequence ID" value="NZ_RXNU01000002.1"/>
</dbReference>
<dbReference type="OrthoDB" id="9802365at2"/>
<sequence>MQFTPPFEQGVLLRRYKRFLTDIKLSDGSEVTIHCPNTGSMKNCLFPGEKMWFSTSDNPKRKYSRTWEQAESDAGHIIGINTGRANQLAEDAIRAGVITELSGYSALKREVKYGSENSRIDILLSDDAGLTDTTIAGTDSPDTEPGKPNCYVEVKSCTLLEEGQGYFPDAVTTRGQKHLRELMEMVSSGHRGVLLFVVQHTGIDSVQAAAHIDPDYASLLTKAHNAGVEIIAYSTEMSPNGACLIKSCPVKL</sequence>
<dbReference type="Pfam" id="PF17746">
    <property type="entry name" value="SfsA_N"/>
    <property type="match status" value="1"/>
</dbReference>
<reference evidence="4 5" key="1">
    <citation type="submission" date="2018-12" db="EMBL/GenBank/DDBJ databases">
        <authorList>
            <person name="Yu L."/>
        </authorList>
    </citation>
    <scope>NUCLEOTIDE SEQUENCE [LARGE SCALE GENOMIC DNA]</scope>
    <source>
        <strain evidence="4 5">HAW-EB2</strain>
    </source>
</reference>
<name>A0A3S0KCD2_9GAMM</name>
<comment type="similarity">
    <text evidence="1">Belongs to the SfsA family.</text>
</comment>
<evidence type="ECO:0000313" key="5">
    <source>
        <dbReference type="Proteomes" id="UP000267448"/>
    </source>
</evidence>
<dbReference type="InterPro" id="IPR040452">
    <property type="entry name" value="SfsA_C"/>
</dbReference>
<dbReference type="PANTHER" id="PTHR30545:SF2">
    <property type="entry name" value="SUGAR FERMENTATION STIMULATION PROTEIN A"/>
    <property type="match status" value="1"/>
</dbReference>
<organism evidence="4 5">
    <name type="scientific">Shewanella canadensis</name>
    <dbReference type="NCBI Taxonomy" id="271096"/>
    <lineage>
        <taxon>Bacteria</taxon>
        <taxon>Pseudomonadati</taxon>
        <taxon>Pseudomonadota</taxon>
        <taxon>Gammaproteobacteria</taxon>
        <taxon>Alteromonadales</taxon>
        <taxon>Shewanellaceae</taxon>
        <taxon>Shewanella</taxon>
    </lineage>
</organism>
<evidence type="ECO:0000259" key="2">
    <source>
        <dbReference type="Pfam" id="PF03749"/>
    </source>
</evidence>
<dbReference type="CDD" id="cd22359">
    <property type="entry name" value="SfsA-like_bacterial"/>
    <property type="match status" value="1"/>
</dbReference>
<dbReference type="Proteomes" id="UP000267448">
    <property type="component" value="Unassembled WGS sequence"/>
</dbReference>
<dbReference type="Pfam" id="PF03749">
    <property type="entry name" value="SfsA"/>
    <property type="match status" value="1"/>
</dbReference>
<protein>
    <recommendedName>
        <fullName evidence="1">Sugar fermentation stimulation protein homolog</fullName>
    </recommendedName>
</protein>